<sequence length="313" mass="36673">MLSYADTGNFLSETNIEETNENEMRKALTAIAHEIQRYHMKSPTSGLDSNEDIFKKLTTLKSNLTLKKKQVEKLRESLNIACIVAKTLLTAKENEVLAFNKHIHLARSQCNALLQKNINTDAIVEKFKTENQTLKKKIENIESFINLGYIEIQKMRNSRVKELSTMQQLKEIFISCGHHYANYYNEHEYCLQLERKNRFLNNKINIMQNSIEVTIGELNTLRYRNVKLLKENDLFKKKQRYLNSNIDHDINSTRSLYNTPHINEIIRKEKSITKTRYLDLTIHLSLIEMLLCDQDTMLKDLNKLSEEINNSSK</sequence>
<accession>A0ABM3MKL7</accession>
<evidence type="ECO:0000313" key="2">
    <source>
        <dbReference type="RefSeq" id="XP_052751703.1"/>
    </source>
</evidence>
<organism evidence="1 2">
    <name type="scientific">Galleria mellonella</name>
    <name type="common">Greater wax moth</name>
    <dbReference type="NCBI Taxonomy" id="7137"/>
    <lineage>
        <taxon>Eukaryota</taxon>
        <taxon>Metazoa</taxon>
        <taxon>Ecdysozoa</taxon>
        <taxon>Arthropoda</taxon>
        <taxon>Hexapoda</taxon>
        <taxon>Insecta</taxon>
        <taxon>Pterygota</taxon>
        <taxon>Neoptera</taxon>
        <taxon>Endopterygota</taxon>
        <taxon>Lepidoptera</taxon>
        <taxon>Glossata</taxon>
        <taxon>Ditrysia</taxon>
        <taxon>Pyraloidea</taxon>
        <taxon>Pyralidae</taxon>
        <taxon>Galleriinae</taxon>
        <taxon>Galleria</taxon>
    </lineage>
</organism>
<dbReference type="Proteomes" id="UP001652740">
    <property type="component" value="Unplaced"/>
</dbReference>
<proteinExistence type="predicted"/>
<protein>
    <submittedName>
        <fullName evidence="2">Girdin-like isoform X1</fullName>
    </submittedName>
</protein>
<evidence type="ECO:0000313" key="1">
    <source>
        <dbReference type="Proteomes" id="UP001652740"/>
    </source>
</evidence>
<name>A0ABM3MKL7_GALME</name>
<gene>
    <name evidence="2" type="primary">LOC128200891</name>
</gene>
<dbReference type="RefSeq" id="XP_052751703.1">
    <property type="nucleotide sequence ID" value="XM_052895743.1"/>
</dbReference>
<keyword evidence="1" id="KW-1185">Reference proteome</keyword>
<dbReference type="GeneID" id="128200891"/>
<reference evidence="2" key="1">
    <citation type="submission" date="2025-08" db="UniProtKB">
        <authorList>
            <consortium name="RefSeq"/>
        </authorList>
    </citation>
    <scope>IDENTIFICATION</scope>
    <source>
        <tissue evidence="2">Whole larvae</tissue>
    </source>
</reference>